<comment type="caution">
    <text evidence="6">The sequence shown here is derived from an EMBL/GenBank/DDBJ whole genome shotgun (WGS) entry which is preliminary data.</text>
</comment>
<name>A0ABR3SXM1_9PEZI</name>
<evidence type="ECO:0000256" key="5">
    <source>
        <dbReference type="SAM" id="Phobius"/>
    </source>
</evidence>
<evidence type="ECO:0000256" key="2">
    <source>
        <dbReference type="ARBA" id="ARBA00022692"/>
    </source>
</evidence>
<reference evidence="6 7" key="1">
    <citation type="submission" date="2024-02" db="EMBL/GenBank/DDBJ databases">
        <title>De novo assembly and annotation of 12 fungi associated with fruit tree decline syndrome in Ontario, Canada.</title>
        <authorList>
            <person name="Sulman M."/>
            <person name="Ellouze W."/>
            <person name="Ilyukhin E."/>
        </authorList>
    </citation>
    <scope>NUCLEOTIDE SEQUENCE [LARGE SCALE GENOMIC DNA]</scope>
    <source>
        <strain evidence="6 7">M1-105</strain>
    </source>
</reference>
<sequence length="294" mass="33521">MSDSTTYHPALDDPNAYVLYRYHPSLPAAVIFVIAFAITTFWHCWQCLRTRTWYFIPLIIGGFFQWVGYIGRALSSQDQWALGPFIQQTLLLLIAPALFAASVYMILGRIILTTDGEQHSLIRQKWLTKVFVTGDVISFLAQSAGGGIMASGTQSAMETGEHIVVVGLFLQLAFFGFFMVVGSLFYARIGRQPTAKSVDPTMPWRKHFWVLMAASLLIFVRSVFRVIEYLMGNDGYLLRHEVFLYIFDAVLMLSVMVLFNVVHPSEITKMLKENQRREVGMEEIRDRYMEDNSA</sequence>
<feature type="transmembrane region" description="Helical" evidence="5">
    <location>
        <begin position="163"/>
        <end position="187"/>
    </location>
</feature>
<gene>
    <name evidence="6" type="ORF">SLS56_003980</name>
</gene>
<dbReference type="InterPro" id="IPR007568">
    <property type="entry name" value="RTA1"/>
</dbReference>
<keyword evidence="7" id="KW-1185">Reference proteome</keyword>
<feature type="transmembrane region" description="Helical" evidence="5">
    <location>
        <begin position="242"/>
        <end position="262"/>
    </location>
</feature>
<accession>A0ABR3SXM1</accession>
<evidence type="ECO:0000313" key="6">
    <source>
        <dbReference type="EMBL" id="KAL1632091.1"/>
    </source>
</evidence>
<feature type="transmembrane region" description="Helical" evidence="5">
    <location>
        <begin position="26"/>
        <end position="45"/>
    </location>
</feature>
<dbReference type="Pfam" id="PF04479">
    <property type="entry name" value="RTA1"/>
    <property type="match status" value="1"/>
</dbReference>
<evidence type="ECO:0008006" key="8">
    <source>
        <dbReference type="Google" id="ProtNLM"/>
    </source>
</evidence>
<evidence type="ECO:0000256" key="4">
    <source>
        <dbReference type="ARBA" id="ARBA00023136"/>
    </source>
</evidence>
<feature type="transmembrane region" description="Helical" evidence="5">
    <location>
        <begin position="132"/>
        <end position="151"/>
    </location>
</feature>
<protein>
    <recommendedName>
        <fullName evidence="8">RTA1 domain protein</fullName>
    </recommendedName>
</protein>
<keyword evidence="2 5" id="KW-0812">Transmembrane</keyword>
<feature type="transmembrane region" description="Helical" evidence="5">
    <location>
        <begin position="208"/>
        <end position="227"/>
    </location>
</feature>
<proteinExistence type="predicted"/>
<evidence type="ECO:0000256" key="1">
    <source>
        <dbReference type="ARBA" id="ARBA00004141"/>
    </source>
</evidence>
<evidence type="ECO:0000256" key="3">
    <source>
        <dbReference type="ARBA" id="ARBA00022989"/>
    </source>
</evidence>
<feature type="transmembrane region" description="Helical" evidence="5">
    <location>
        <begin position="90"/>
        <end position="112"/>
    </location>
</feature>
<dbReference type="EMBL" id="JAJVDC020000034">
    <property type="protein sequence ID" value="KAL1632091.1"/>
    <property type="molecule type" value="Genomic_DNA"/>
</dbReference>
<dbReference type="PANTHER" id="PTHR31465:SF1">
    <property type="entry name" value="PROTEIN RTA1-RELATED"/>
    <property type="match status" value="1"/>
</dbReference>
<keyword evidence="3 5" id="KW-1133">Transmembrane helix</keyword>
<evidence type="ECO:0000313" key="7">
    <source>
        <dbReference type="Proteomes" id="UP001521116"/>
    </source>
</evidence>
<keyword evidence="4 5" id="KW-0472">Membrane</keyword>
<dbReference type="PANTHER" id="PTHR31465">
    <property type="entry name" value="PROTEIN RTA1-RELATED"/>
    <property type="match status" value="1"/>
</dbReference>
<comment type="subcellular location">
    <subcellularLocation>
        <location evidence="1">Membrane</location>
        <topology evidence="1">Multi-pass membrane protein</topology>
    </subcellularLocation>
</comment>
<organism evidence="6 7">
    <name type="scientific">Neofusicoccum ribis</name>
    <dbReference type="NCBI Taxonomy" id="45134"/>
    <lineage>
        <taxon>Eukaryota</taxon>
        <taxon>Fungi</taxon>
        <taxon>Dikarya</taxon>
        <taxon>Ascomycota</taxon>
        <taxon>Pezizomycotina</taxon>
        <taxon>Dothideomycetes</taxon>
        <taxon>Dothideomycetes incertae sedis</taxon>
        <taxon>Botryosphaeriales</taxon>
        <taxon>Botryosphaeriaceae</taxon>
        <taxon>Neofusicoccum</taxon>
    </lineage>
</organism>
<dbReference type="Proteomes" id="UP001521116">
    <property type="component" value="Unassembled WGS sequence"/>
</dbReference>
<feature type="transmembrane region" description="Helical" evidence="5">
    <location>
        <begin position="52"/>
        <end position="70"/>
    </location>
</feature>